<dbReference type="InterPro" id="IPR006379">
    <property type="entry name" value="HAD-SF_hydro_IIB"/>
</dbReference>
<dbReference type="Pfam" id="PF08282">
    <property type="entry name" value="Hydrolase_3"/>
    <property type="match status" value="1"/>
</dbReference>
<comment type="caution">
    <text evidence="1">The sequence shown here is derived from an EMBL/GenBank/DDBJ whole genome shotgun (WGS) entry which is preliminary data.</text>
</comment>
<dbReference type="InterPro" id="IPR023214">
    <property type="entry name" value="HAD_sf"/>
</dbReference>
<dbReference type="Gene3D" id="3.40.50.1000">
    <property type="entry name" value="HAD superfamily/HAD-like"/>
    <property type="match status" value="1"/>
</dbReference>
<dbReference type="SFLD" id="SFLDS00003">
    <property type="entry name" value="Haloacid_Dehalogenase"/>
    <property type="match status" value="1"/>
</dbReference>
<sequence length="292" mass="32645">MKKLIAIDLDGTLLNEKSTISEENMESLQRAQEAGMEVVIATGRAYFDVVDLLKPTGMHPWVIGANGATIHDPTGRRLLSIPLEHKQAIEILHWLEGNHFYYEVFSDEAIFTPQNGRELLAIEMDRLVSANPQTDLGTLSQAAAKQFSQTGFSYVSSYRDLLDTEVNIYNILAFSFDEHKLAKGWDRFKQTDNLTLVTSAEHNFELEHPLASKGNALTWLAKHLHIPLEHTVAIGDSMNDYSMITIAGYSIAMGNARAEIKQISHEVTLSNYEHGVSHSIERLLAAKRLGQN</sequence>
<dbReference type="SFLD" id="SFLDG01144">
    <property type="entry name" value="C2.B.4:_PGP_Like"/>
    <property type="match status" value="1"/>
</dbReference>
<dbReference type="InterPro" id="IPR000150">
    <property type="entry name" value="Cof"/>
</dbReference>
<dbReference type="RefSeq" id="WP_053432550.1">
    <property type="nucleotide sequence ID" value="NZ_CP040441.1"/>
</dbReference>
<dbReference type="AlphaFoldDB" id="A0A0M0KD46"/>
<dbReference type="NCBIfam" id="TIGR00099">
    <property type="entry name" value="Cof-subfamily"/>
    <property type="match status" value="1"/>
</dbReference>
<dbReference type="PATRIC" id="fig|136160.3.peg.3856"/>
<dbReference type="EMBL" id="LILD01000014">
    <property type="protein sequence ID" value="KOO36338.1"/>
    <property type="molecule type" value="Genomic_DNA"/>
</dbReference>
<dbReference type="GO" id="GO:0016791">
    <property type="term" value="F:phosphatase activity"/>
    <property type="evidence" value="ECO:0007669"/>
    <property type="project" value="UniProtKB-ARBA"/>
</dbReference>
<gene>
    <name evidence="1" type="ORF">AMD02_19365</name>
</gene>
<dbReference type="NCBIfam" id="TIGR01484">
    <property type="entry name" value="HAD-SF-IIB"/>
    <property type="match status" value="1"/>
</dbReference>
<dbReference type="PANTHER" id="PTHR10000:SF55">
    <property type="entry name" value="5-AMINO-6-(5-PHOSPHO-D-RIBITYLAMINO)URACIL PHOSPHATASE YCSE"/>
    <property type="match status" value="1"/>
</dbReference>
<accession>A0A0M0KD46</accession>
<dbReference type="GeneID" id="87596393"/>
<dbReference type="Gene3D" id="3.30.1240.10">
    <property type="match status" value="1"/>
</dbReference>
<proteinExistence type="predicted"/>
<accession>A0A4Y7WTZ2</accession>
<reference evidence="1" key="1">
    <citation type="submission" date="2015-08" db="EMBL/GenBank/DDBJ databases">
        <title>Complete DNA Sequence of Pseudomonas syringae pv. actinidiae, the Causal Agent of Kiwifruit Canker Disease.</title>
        <authorList>
            <person name="Rikkerink E.H.A."/>
            <person name="Fineran P.C."/>
        </authorList>
    </citation>
    <scope>NUCLEOTIDE SEQUENCE</scope>
    <source>
        <strain evidence="1">DSM 13666</strain>
    </source>
</reference>
<dbReference type="CDD" id="cd07516">
    <property type="entry name" value="HAD_Pase"/>
    <property type="match status" value="1"/>
</dbReference>
<dbReference type="SUPFAM" id="SSF56784">
    <property type="entry name" value="HAD-like"/>
    <property type="match status" value="1"/>
</dbReference>
<name>A0A0M0KD46_ALKHA</name>
<evidence type="ECO:0000313" key="1">
    <source>
        <dbReference type="EMBL" id="KOO36338.1"/>
    </source>
</evidence>
<protein>
    <submittedName>
        <fullName evidence="1">Phosphatase</fullName>
    </submittedName>
</protein>
<dbReference type="PROSITE" id="PS01229">
    <property type="entry name" value="COF_2"/>
    <property type="match status" value="1"/>
</dbReference>
<dbReference type="SFLD" id="SFLDG01140">
    <property type="entry name" value="C2.B:_Phosphomannomutase_and_P"/>
    <property type="match status" value="1"/>
</dbReference>
<organism evidence="1">
    <name type="scientific">Halalkalibacterium halodurans</name>
    <name type="common">Bacillus halodurans</name>
    <dbReference type="NCBI Taxonomy" id="86665"/>
    <lineage>
        <taxon>Bacteria</taxon>
        <taxon>Bacillati</taxon>
        <taxon>Bacillota</taxon>
        <taxon>Bacilli</taxon>
        <taxon>Bacillales</taxon>
        <taxon>Bacillaceae</taxon>
        <taxon>Halalkalibacterium (ex Joshi et al. 2022)</taxon>
    </lineage>
</organism>
<dbReference type="GO" id="GO:0000287">
    <property type="term" value="F:magnesium ion binding"/>
    <property type="evidence" value="ECO:0007669"/>
    <property type="project" value="TreeGrafter"/>
</dbReference>
<dbReference type="GO" id="GO:0005829">
    <property type="term" value="C:cytosol"/>
    <property type="evidence" value="ECO:0007669"/>
    <property type="project" value="TreeGrafter"/>
</dbReference>
<dbReference type="InterPro" id="IPR036412">
    <property type="entry name" value="HAD-like_sf"/>
</dbReference>
<dbReference type="PANTHER" id="PTHR10000">
    <property type="entry name" value="PHOSPHOSERINE PHOSPHATASE"/>
    <property type="match status" value="1"/>
</dbReference>
<dbReference type="PROSITE" id="PS01228">
    <property type="entry name" value="COF_1"/>
    <property type="match status" value="1"/>
</dbReference>